<name>A0A0G4HA11_9ALVE</name>
<accession>A0A0G4HA11</accession>
<evidence type="ECO:0000256" key="1">
    <source>
        <dbReference type="SAM" id="SignalP"/>
    </source>
</evidence>
<keyword evidence="1" id="KW-0732">Signal</keyword>
<evidence type="ECO:0000313" key="2">
    <source>
        <dbReference type="EMBL" id="CEM40806.1"/>
    </source>
</evidence>
<feature type="chain" id="PRO_5005191193" evidence="1">
    <location>
        <begin position="19"/>
        <end position="119"/>
    </location>
</feature>
<protein>
    <submittedName>
        <fullName evidence="2">Uncharacterized protein</fullName>
    </submittedName>
</protein>
<proteinExistence type="predicted"/>
<sequence>MKFFFLATFLSLLTGTHGRASGFLPVSLQRDSGLLSRMRPRAPVVILVEEATETAPFTVLEAVPKQKQSKARTARRKKLGYFKKAKPLILHMQPNKGQLSFPGLFNIPSSFVPERIRHR</sequence>
<dbReference type="VEuPathDB" id="CryptoDB:Cvel_25553"/>
<gene>
    <name evidence="2" type="ORF">Cvel_25553</name>
</gene>
<organism evidence="2">
    <name type="scientific">Chromera velia CCMP2878</name>
    <dbReference type="NCBI Taxonomy" id="1169474"/>
    <lineage>
        <taxon>Eukaryota</taxon>
        <taxon>Sar</taxon>
        <taxon>Alveolata</taxon>
        <taxon>Colpodellida</taxon>
        <taxon>Chromeraceae</taxon>
        <taxon>Chromera</taxon>
    </lineage>
</organism>
<feature type="signal peptide" evidence="1">
    <location>
        <begin position="1"/>
        <end position="18"/>
    </location>
</feature>
<reference evidence="2" key="1">
    <citation type="submission" date="2014-11" db="EMBL/GenBank/DDBJ databases">
        <authorList>
            <person name="Otto D Thomas"/>
            <person name="Naeem Raeece"/>
        </authorList>
    </citation>
    <scope>NUCLEOTIDE SEQUENCE</scope>
</reference>
<dbReference type="AlphaFoldDB" id="A0A0G4HA11"/>
<dbReference type="EMBL" id="CDMZ01002106">
    <property type="protein sequence ID" value="CEM40806.1"/>
    <property type="molecule type" value="Genomic_DNA"/>
</dbReference>